<dbReference type="Proteomes" id="UP001143910">
    <property type="component" value="Unassembled WGS sequence"/>
</dbReference>
<protein>
    <submittedName>
        <fullName evidence="1">Uncharacterized protein</fullName>
    </submittedName>
</protein>
<gene>
    <name evidence="1" type="ORF">NQ176_g3301</name>
</gene>
<reference evidence="1" key="1">
    <citation type="submission" date="2022-08" db="EMBL/GenBank/DDBJ databases">
        <title>Genome Sequence of Lecanicillium fungicola.</title>
        <authorList>
            <person name="Buettner E."/>
        </authorList>
    </citation>
    <scope>NUCLEOTIDE SEQUENCE</scope>
    <source>
        <strain evidence="1">Babe33</strain>
    </source>
</reference>
<accession>A0ACC1NJA0</accession>
<evidence type="ECO:0000313" key="2">
    <source>
        <dbReference type="Proteomes" id="UP001143910"/>
    </source>
</evidence>
<organism evidence="1 2">
    <name type="scientific">Zarea fungicola</name>
    <dbReference type="NCBI Taxonomy" id="93591"/>
    <lineage>
        <taxon>Eukaryota</taxon>
        <taxon>Fungi</taxon>
        <taxon>Dikarya</taxon>
        <taxon>Ascomycota</taxon>
        <taxon>Pezizomycotina</taxon>
        <taxon>Sordariomycetes</taxon>
        <taxon>Hypocreomycetidae</taxon>
        <taxon>Hypocreales</taxon>
        <taxon>Cordycipitaceae</taxon>
        <taxon>Zarea</taxon>
    </lineage>
</organism>
<name>A0ACC1NJA0_9HYPO</name>
<proteinExistence type="predicted"/>
<sequence length="155" mass="17373">MSNEFKQTDNPTRKVPPPEASPAEVRAYLVDILINAHDATPDFAREAADRWKLGRGWDLRDLDLGRHMANETAAAERAAWEEWWASSNPRAHYSSIIPAAAVTYFYHRVLTAIFVFVILPQVWLGLQMPQRAAATMLMLFLAIGPFGIAAIILGR</sequence>
<comment type="caution">
    <text evidence="1">The sequence shown here is derived from an EMBL/GenBank/DDBJ whole genome shotgun (WGS) entry which is preliminary data.</text>
</comment>
<dbReference type="EMBL" id="JANJQO010000290">
    <property type="protein sequence ID" value="KAJ2979362.1"/>
    <property type="molecule type" value="Genomic_DNA"/>
</dbReference>
<keyword evidence="2" id="KW-1185">Reference proteome</keyword>
<evidence type="ECO:0000313" key="1">
    <source>
        <dbReference type="EMBL" id="KAJ2979362.1"/>
    </source>
</evidence>